<dbReference type="EMBL" id="BLLF01000093">
    <property type="protein sequence ID" value="GFH07411.1"/>
    <property type="molecule type" value="Genomic_DNA"/>
</dbReference>
<comment type="caution">
    <text evidence="1">The sequence shown here is derived from an EMBL/GenBank/DDBJ whole genome shotgun (WGS) entry which is preliminary data.</text>
</comment>
<sequence>MDNDFDPSQLWLLAEWILSPTAVAGGDGAVWQEEGLPPLRLPGLALPAELLSPQQGAPPF</sequence>
<keyword evidence="2" id="KW-1185">Reference proteome</keyword>
<evidence type="ECO:0000313" key="2">
    <source>
        <dbReference type="Proteomes" id="UP000485058"/>
    </source>
</evidence>
<gene>
    <name evidence="1" type="ORF">HaLaN_02205</name>
</gene>
<accession>A0A699YDC9</accession>
<dbReference type="AlphaFoldDB" id="A0A699YDC9"/>
<dbReference type="Proteomes" id="UP000485058">
    <property type="component" value="Unassembled WGS sequence"/>
</dbReference>
<proteinExistence type="predicted"/>
<evidence type="ECO:0000313" key="1">
    <source>
        <dbReference type="EMBL" id="GFH07411.1"/>
    </source>
</evidence>
<protein>
    <submittedName>
        <fullName evidence="1">Uncharacterized protein</fullName>
    </submittedName>
</protein>
<reference evidence="1 2" key="1">
    <citation type="submission" date="2020-02" db="EMBL/GenBank/DDBJ databases">
        <title>Draft genome sequence of Haematococcus lacustris strain NIES-144.</title>
        <authorList>
            <person name="Morimoto D."/>
            <person name="Nakagawa S."/>
            <person name="Yoshida T."/>
            <person name="Sawayama S."/>
        </authorList>
    </citation>
    <scope>NUCLEOTIDE SEQUENCE [LARGE SCALE GENOMIC DNA]</scope>
    <source>
        <strain evidence="1 2">NIES-144</strain>
    </source>
</reference>
<name>A0A699YDC9_HAELA</name>
<organism evidence="1 2">
    <name type="scientific">Haematococcus lacustris</name>
    <name type="common">Green alga</name>
    <name type="synonym">Haematococcus pluvialis</name>
    <dbReference type="NCBI Taxonomy" id="44745"/>
    <lineage>
        <taxon>Eukaryota</taxon>
        <taxon>Viridiplantae</taxon>
        <taxon>Chlorophyta</taxon>
        <taxon>core chlorophytes</taxon>
        <taxon>Chlorophyceae</taxon>
        <taxon>CS clade</taxon>
        <taxon>Chlamydomonadales</taxon>
        <taxon>Haematococcaceae</taxon>
        <taxon>Haematococcus</taxon>
    </lineage>
</organism>